<dbReference type="Proteomes" id="UP001652625">
    <property type="component" value="Chromosome 11"/>
</dbReference>
<name>A0ABM4CU75_HYDVU</name>
<protein>
    <submittedName>
        <fullName evidence="2">Uncharacterized protein LOC136086908</fullName>
    </submittedName>
</protein>
<accession>A0ABM4CU75</accession>
<organism evidence="1 2">
    <name type="scientific">Hydra vulgaris</name>
    <name type="common">Hydra</name>
    <name type="synonym">Hydra attenuata</name>
    <dbReference type="NCBI Taxonomy" id="6087"/>
    <lineage>
        <taxon>Eukaryota</taxon>
        <taxon>Metazoa</taxon>
        <taxon>Cnidaria</taxon>
        <taxon>Hydrozoa</taxon>
        <taxon>Hydroidolina</taxon>
        <taxon>Anthoathecata</taxon>
        <taxon>Aplanulata</taxon>
        <taxon>Hydridae</taxon>
        <taxon>Hydra</taxon>
    </lineage>
</organism>
<reference evidence="2" key="1">
    <citation type="submission" date="2025-08" db="UniProtKB">
        <authorList>
            <consortium name="RefSeq"/>
        </authorList>
    </citation>
    <scope>IDENTIFICATION</scope>
</reference>
<gene>
    <name evidence="2" type="primary">LOC136086908</name>
</gene>
<dbReference type="GeneID" id="136086908"/>
<evidence type="ECO:0000313" key="2">
    <source>
        <dbReference type="RefSeq" id="XP_065665479.1"/>
    </source>
</evidence>
<proteinExistence type="predicted"/>
<evidence type="ECO:0000313" key="1">
    <source>
        <dbReference type="Proteomes" id="UP001652625"/>
    </source>
</evidence>
<dbReference type="RefSeq" id="XP_065665479.1">
    <property type="nucleotide sequence ID" value="XM_065809407.1"/>
</dbReference>
<sequence length="173" mass="20352">MSWCRAVWLERSVKEELTIPSVWVEGAPNEKQFCDSLKLHFLNRVTSRSPFNISIYIFTFKGASSETDRAHEAAFKFQYKVIHLLTQILEEQCKIGAHYEPEHSSYHVKKFDDLEEFEKFDNELSGVLKYQLLTINNGWWQFMSCKCQSYHINTYDQQVDGLLQHGGKTQENF</sequence>
<keyword evidence="1" id="KW-1185">Reference proteome</keyword>